<dbReference type="Proteomes" id="UP000001485">
    <property type="component" value="Chromosome"/>
</dbReference>
<evidence type="ECO:0000256" key="2">
    <source>
        <dbReference type="ARBA" id="ARBA00022552"/>
    </source>
</evidence>
<dbReference type="Pfam" id="PF02811">
    <property type="entry name" value="PHP"/>
    <property type="match status" value="1"/>
</dbReference>
<dbReference type="PANTHER" id="PTHR42924">
    <property type="entry name" value="EXONUCLEASE"/>
    <property type="match status" value="1"/>
</dbReference>
<dbReference type="STRING" id="67780.B6E78_01655"/>
<evidence type="ECO:0000256" key="9">
    <source>
        <dbReference type="ARBA" id="ARBA00052705"/>
    </source>
</evidence>
<dbReference type="CDD" id="cd07438">
    <property type="entry name" value="PHP_HisPPase_AMP"/>
    <property type="match status" value="1"/>
</dbReference>
<evidence type="ECO:0000256" key="13">
    <source>
        <dbReference type="ARBA" id="ARBA00076579"/>
    </source>
</evidence>
<dbReference type="InterPro" id="IPR003141">
    <property type="entry name" value="Pol/His_phosphatase_N"/>
</dbReference>
<keyword evidence="3" id="KW-0540">Nuclease</keyword>
<dbReference type="InterPro" id="IPR016195">
    <property type="entry name" value="Pol/histidinol_Pase-like"/>
</dbReference>
<evidence type="ECO:0000256" key="11">
    <source>
        <dbReference type="ARBA" id="ARBA00066579"/>
    </source>
</evidence>
<reference evidence="16 17" key="2">
    <citation type="journal article" date="2012" name="J. Bacteriol.">
        <title>Genome Sequence of Edwardsiella ictaluri 93-146, a Strain Associated with a Natural Channel Catfish Outbreak of Enteric Septicemia of Catfish.</title>
        <authorList>
            <person name="Williams M.L."/>
            <person name="Gillaspy A.F."/>
            <person name="Dyer D.W."/>
            <person name="Thune R.L."/>
            <person name="Waldbieser G.C."/>
            <person name="Schuster S.C."/>
            <person name="Gipson J."/>
            <person name="Zaitshik J."/>
            <person name="Landry C."/>
            <person name="Banes M.M."/>
            <person name="Lawrence M.L."/>
        </authorList>
    </citation>
    <scope>NUCLEOTIDE SEQUENCE [LARGE SCALE GENOMIC DNA]</scope>
    <source>
        <strain evidence="16 17">93-146</strain>
    </source>
</reference>
<comment type="cofactor">
    <cofactor evidence="1">
        <name>Mn(2+)</name>
        <dbReference type="ChEBI" id="CHEBI:29035"/>
    </cofactor>
</comment>
<dbReference type="NCBIfam" id="NF047791">
    <property type="entry name" value="RNaseRnm"/>
    <property type="match status" value="1"/>
</dbReference>
<keyword evidence="2" id="KW-0698">rRNA processing</keyword>
<evidence type="ECO:0000259" key="15">
    <source>
        <dbReference type="SMART" id="SM00481"/>
    </source>
</evidence>
<dbReference type="GO" id="GO:0035312">
    <property type="term" value="F:5'-3' DNA exonuclease activity"/>
    <property type="evidence" value="ECO:0007669"/>
    <property type="project" value="TreeGrafter"/>
</dbReference>
<reference evidence="17" key="1">
    <citation type="submission" date="2009-03" db="EMBL/GenBank/DDBJ databases">
        <title>Complete genome sequence of Edwardsiella ictaluri 93-146.</title>
        <authorList>
            <person name="Williams M.L."/>
            <person name="Gillaspy A.F."/>
            <person name="Dyer D.W."/>
            <person name="Thune R.L."/>
            <person name="Waldbieser G.C."/>
            <person name="Schuster S.C."/>
            <person name="Gipson J."/>
            <person name="Zaitshik J."/>
            <person name="Landry C."/>
            <person name="Lawrence M.L."/>
        </authorList>
    </citation>
    <scope>NUCLEOTIDE SEQUENCE [LARGE SCALE GENOMIC DNA]</scope>
    <source>
        <strain evidence="17">93-146</strain>
    </source>
</reference>
<dbReference type="FunFam" id="1.10.150.650:FF:000001">
    <property type="entry name" value="PHP domain protein"/>
    <property type="match status" value="1"/>
</dbReference>
<evidence type="ECO:0000256" key="7">
    <source>
        <dbReference type="ARBA" id="ARBA00022839"/>
    </source>
</evidence>
<dbReference type="GO" id="GO:0006364">
    <property type="term" value="P:rRNA processing"/>
    <property type="evidence" value="ECO:0007669"/>
    <property type="project" value="UniProtKB-KW"/>
</dbReference>
<keyword evidence="6 16" id="KW-0378">Hydrolase</keyword>
<dbReference type="AlphaFoldDB" id="C5BDV1"/>
<sequence length="315" mass="34194">MMRVITDLQWRSMVLAHFPEGRPALFDLHSHTRASDGLLSPEALVVRAVERGVTTLAITDHDTLGGISAARQAIADQSLPLELIAGVEISTLWEHHEIHVVGLNVDMNCPALGAFLTLQAQRRDERAAEIGRRLARARIEGALEGAQRLAQGAQLTRGHFARYLVERGYATCSADVFKHFLARGKTGYVPPQWGAIADTVAVIHQAGGVAVLAHPGRYRLSGKWLKRLLTAFCAVGGDALEVAQCQQPPHERHQLGLLARQFALSASQGSDFHQPTPYLDLGRGLSLPDGVLPVWMYWASVPQASQPGASLLEAL</sequence>
<comment type="similarity">
    <text evidence="10">Belongs to the PHP family. TrpH/YciV subfamily.</text>
</comment>
<keyword evidence="4" id="KW-0479">Metal-binding</keyword>
<feature type="domain" description="Polymerase/histidinol phosphatase N-terminal" evidence="15">
    <location>
        <begin position="26"/>
        <end position="93"/>
    </location>
</feature>
<dbReference type="GO" id="GO:0097657">
    <property type="term" value="F:3',5'-nucleotide bisphosphate phosphatase activity"/>
    <property type="evidence" value="ECO:0007669"/>
    <property type="project" value="UniProtKB-EC"/>
</dbReference>
<evidence type="ECO:0000313" key="16">
    <source>
        <dbReference type="EMBL" id="ACR68874.2"/>
    </source>
</evidence>
<dbReference type="GO" id="GO:0046872">
    <property type="term" value="F:metal ion binding"/>
    <property type="evidence" value="ECO:0007669"/>
    <property type="project" value="UniProtKB-KW"/>
</dbReference>
<evidence type="ECO:0000256" key="1">
    <source>
        <dbReference type="ARBA" id="ARBA00001936"/>
    </source>
</evidence>
<evidence type="ECO:0000256" key="5">
    <source>
        <dbReference type="ARBA" id="ARBA00022741"/>
    </source>
</evidence>
<keyword evidence="7" id="KW-0269">Exonuclease</keyword>
<name>C5BDV1_EDWI9</name>
<dbReference type="GO" id="GO:0000166">
    <property type="term" value="F:nucleotide binding"/>
    <property type="evidence" value="ECO:0007669"/>
    <property type="project" value="UniProtKB-KW"/>
</dbReference>
<keyword evidence="8" id="KW-0464">Manganese</keyword>
<dbReference type="PANTHER" id="PTHR42924:SF3">
    <property type="entry name" value="POLYMERASE_HISTIDINOL PHOSPHATASE N-TERMINAL DOMAIN-CONTAINING PROTEIN"/>
    <property type="match status" value="1"/>
</dbReference>
<accession>C5BDV1</accession>
<dbReference type="InterPro" id="IPR004013">
    <property type="entry name" value="PHP_dom"/>
</dbReference>
<evidence type="ECO:0000313" key="17">
    <source>
        <dbReference type="Proteomes" id="UP000001485"/>
    </source>
</evidence>
<keyword evidence="5" id="KW-0547">Nucleotide-binding</keyword>
<dbReference type="Gene3D" id="1.10.150.650">
    <property type="match status" value="1"/>
</dbReference>
<dbReference type="InterPro" id="IPR052018">
    <property type="entry name" value="PHP_domain"/>
</dbReference>
<evidence type="ECO:0000256" key="6">
    <source>
        <dbReference type="ARBA" id="ARBA00022801"/>
    </source>
</evidence>
<evidence type="ECO:0000256" key="3">
    <source>
        <dbReference type="ARBA" id="ARBA00022722"/>
    </source>
</evidence>
<dbReference type="KEGG" id="eic:NT01EI_1693"/>
<evidence type="ECO:0000256" key="10">
    <source>
        <dbReference type="ARBA" id="ARBA00060813"/>
    </source>
</evidence>
<dbReference type="SMART" id="SM00481">
    <property type="entry name" value="POLIIIAc"/>
    <property type="match status" value="1"/>
</dbReference>
<dbReference type="EMBL" id="CP001600">
    <property type="protein sequence ID" value="ACR68874.2"/>
    <property type="molecule type" value="Genomic_DNA"/>
</dbReference>
<gene>
    <name evidence="16" type="ordered locus">NT01EI_1693</name>
</gene>
<dbReference type="Gene3D" id="3.20.20.140">
    <property type="entry name" value="Metal-dependent hydrolases"/>
    <property type="match status" value="1"/>
</dbReference>
<proteinExistence type="inferred from homology"/>
<evidence type="ECO:0000256" key="14">
    <source>
        <dbReference type="ARBA" id="ARBA00077052"/>
    </source>
</evidence>
<organism evidence="16 17">
    <name type="scientific">Edwardsiella ictaluri (strain 93-146)</name>
    <dbReference type="NCBI Taxonomy" id="634503"/>
    <lineage>
        <taxon>Bacteria</taxon>
        <taxon>Pseudomonadati</taxon>
        <taxon>Pseudomonadota</taxon>
        <taxon>Gammaproteobacteria</taxon>
        <taxon>Enterobacterales</taxon>
        <taxon>Hafniaceae</taxon>
        <taxon>Edwardsiella</taxon>
    </lineage>
</organism>
<dbReference type="SUPFAM" id="SSF89550">
    <property type="entry name" value="PHP domain-like"/>
    <property type="match status" value="1"/>
</dbReference>
<evidence type="ECO:0000256" key="4">
    <source>
        <dbReference type="ARBA" id="ARBA00022723"/>
    </source>
</evidence>
<evidence type="ECO:0000256" key="8">
    <source>
        <dbReference type="ARBA" id="ARBA00023211"/>
    </source>
</evidence>
<protein>
    <recommendedName>
        <fullName evidence="12">5'-3' exoribonuclease Rnm</fullName>
        <ecNumber evidence="11">3.1.3.97</ecNumber>
    </recommendedName>
    <alternativeName>
        <fullName evidence="13">3',5'-nucleotide bisphosphate phosphatase</fullName>
    </alternativeName>
    <alternativeName>
        <fullName evidence="14">RNase AM</fullName>
    </alternativeName>
</protein>
<evidence type="ECO:0000256" key="12">
    <source>
        <dbReference type="ARBA" id="ARBA00070391"/>
    </source>
</evidence>
<dbReference type="GO" id="GO:0004534">
    <property type="term" value="F:5'-3' RNA exonuclease activity"/>
    <property type="evidence" value="ECO:0007669"/>
    <property type="project" value="TreeGrafter"/>
</dbReference>
<dbReference type="EC" id="3.1.3.97" evidence="11"/>
<dbReference type="HOGENOM" id="CLU_067347_0_0_6"/>
<comment type="catalytic activity">
    <reaction evidence="9">
        <text>a ribonucleoside 3',5'-bisphosphate + H2O = a ribonucleoside 5'-phosphate + phosphate</text>
        <dbReference type="Rhea" id="RHEA:43532"/>
        <dbReference type="ChEBI" id="CHEBI:15377"/>
        <dbReference type="ChEBI" id="CHEBI:43474"/>
        <dbReference type="ChEBI" id="CHEBI:58043"/>
        <dbReference type="ChEBI" id="CHEBI:83402"/>
        <dbReference type="EC" id="3.1.3.97"/>
    </reaction>
</comment>